<keyword evidence="8" id="KW-0472">Membrane</keyword>
<keyword evidence="8" id="KW-1003">Cell membrane</keyword>
<evidence type="ECO:0000256" key="8">
    <source>
        <dbReference type="RuleBase" id="RU365103"/>
    </source>
</evidence>
<dbReference type="SUPFAM" id="SSF53756">
    <property type="entry name" value="UDP-Glycosyltransferase/glycogen phosphorylase"/>
    <property type="match status" value="1"/>
</dbReference>
<comment type="catalytic activity">
    <reaction evidence="7 8">
        <text>lipid IVA (E. coli) + CMP-3-deoxy-beta-D-manno-octulosonate = alpha-Kdo-(2-&gt;6)-lipid IVA (E. coli) + CMP + H(+)</text>
        <dbReference type="Rhea" id="RHEA:28066"/>
        <dbReference type="ChEBI" id="CHEBI:15378"/>
        <dbReference type="ChEBI" id="CHEBI:58603"/>
        <dbReference type="ChEBI" id="CHEBI:60364"/>
        <dbReference type="ChEBI" id="CHEBI:60377"/>
        <dbReference type="ChEBI" id="CHEBI:85987"/>
        <dbReference type="EC" id="2.4.99.12"/>
    </reaction>
</comment>
<comment type="caution">
    <text evidence="11">The sequence shown here is derived from an EMBL/GenBank/DDBJ whole genome shotgun (WGS) entry which is preliminary data.</text>
</comment>
<keyword evidence="12" id="KW-1185">Reference proteome</keyword>
<dbReference type="InterPro" id="IPR039901">
    <property type="entry name" value="Kdotransferase"/>
</dbReference>
<evidence type="ECO:0000313" key="11">
    <source>
        <dbReference type="EMBL" id="MCZ4280893.1"/>
    </source>
</evidence>
<dbReference type="EC" id="2.4.99.12" evidence="3 8"/>
<evidence type="ECO:0000256" key="7">
    <source>
        <dbReference type="ARBA" id="ARBA00049183"/>
    </source>
</evidence>
<name>A0ABT4LIF8_9PROT</name>
<keyword evidence="8" id="KW-0448">Lipopolysaccharide biosynthesis</keyword>
<keyword evidence="5 8" id="KW-0808">Transferase</keyword>
<proteinExistence type="inferred from homology"/>
<protein>
    <recommendedName>
        <fullName evidence="4 8">3-deoxy-D-manno-octulosonic acid transferase</fullName>
        <shortName evidence="8">Kdo transferase</shortName>
        <ecNumber evidence="3 8">2.4.99.12</ecNumber>
    </recommendedName>
    <alternativeName>
        <fullName evidence="6 8">Lipid IV(A) 3-deoxy-D-manno-octulosonic acid transferase</fullName>
    </alternativeName>
</protein>
<sequence>MTSFLTKITVGIYGCTASFLTPVVKHHLRKRRTRGKEHPQRHNERLGYAGEPRPTGKLIWIHGASVGESLSILPLIEELNKQQSDLNFLVTTGTLTSAQLMAQRLPTNARHQFIPVDLPAAVERFITHWKPDLGLIVESELWPQLIFRACQHKVPLLLVNGRMSGKSLRSWLRVPFFIRDLLGCFRLILAQSRQDARHFEQLGAPRVKDSGNLKFAALPLLKSQDDLEELRKHIANRPIWFASSTHRTEEIFLAKVQQKLQKRLPGLLCIIAPRHPERGEEILTEIRAESLTISSRSKKEDITDKTDIYLADTLGELGLFYELSPVVVIGGSLLRKGGQNLLEPARQNCAVVCGPEMQNFQEISDAMVSAGAVIKLQSIDELENCLFSLLNNPERCQALAGTAKNYMESKGREIHQIAQAVLQELPRS</sequence>
<evidence type="ECO:0000256" key="9">
    <source>
        <dbReference type="SAM" id="MobiDB-lite"/>
    </source>
</evidence>
<dbReference type="Gene3D" id="3.40.50.11720">
    <property type="entry name" value="3-Deoxy-D-manno-octulosonic-acid transferase, N-terminal domain"/>
    <property type="match status" value="1"/>
</dbReference>
<evidence type="ECO:0000313" key="12">
    <source>
        <dbReference type="Proteomes" id="UP001069802"/>
    </source>
</evidence>
<comment type="function">
    <text evidence="1 8">Involved in lipopolysaccharide (LPS) biosynthesis. Catalyzes the transfer of 3-deoxy-D-manno-octulosonate (Kdo) residue(s) from CMP-Kdo to lipid IV(A), the tetraacyldisaccharide-1,4'-bisphosphate precursor of lipid A.</text>
</comment>
<comment type="similarity">
    <text evidence="8">Belongs to the glycosyltransferase group 1 family.</text>
</comment>
<dbReference type="InterPro" id="IPR038107">
    <property type="entry name" value="Glycos_transf_N_sf"/>
</dbReference>
<feature type="region of interest" description="Disordered" evidence="9">
    <location>
        <begin position="29"/>
        <end position="48"/>
    </location>
</feature>
<reference evidence="11" key="1">
    <citation type="submission" date="2022-12" db="EMBL/GenBank/DDBJ databases">
        <title>Bacterial isolates from different developmental stages of Nematostella vectensis.</title>
        <authorList>
            <person name="Fraune S."/>
        </authorList>
    </citation>
    <scope>NUCLEOTIDE SEQUENCE</scope>
    <source>
        <strain evidence="11">G21630-S1</strain>
    </source>
</reference>
<dbReference type="GO" id="GO:0016740">
    <property type="term" value="F:transferase activity"/>
    <property type="evidence" value="ECO:0007669"/>
    <property type="project" value="UniProtKB-KW"/>
</dbReference>
<evidence type="ECO:0000256" key="4">
    <source>
        <dbReference type="ARBA" id="ARBA00019077"/>
    </source>
</evidence>
<evidence type="ECO:0000256" key="2">
    <source>
        <dbReference type="ARBA" id="ARBA00004713"/>
    </source>
</evidence>
<dbReference type="RefSeq" id="WP_269423062.1">
    <property type="nucleotide sequence ID" value="NZ_JAPWGY010000002.1"/>
</dbReference>
<dbReference type="Pfam" id="PF04413">
    <property type="entry name" value="Glycos_transf_N"/>
    <property type="match status" value="1"/>
</dbReference>
<organism evidence="11 12">
    <name type="scientific">Kiloniella laminariae</name>
    <dbReference type="NCBI Taxonomy" id="454162"/>
    <lineage>
        <taxon>Bacteria</taxon>
        <taxon>Pseudomonadati</taxon>
        <taxon>Pseudomonadota</taxon>
        <taxon>Alphaproteobacteria</taxon>
        <taxon>Rhodospirillales</taxon>
        <taxon>Kiloniellaceae</taxon>
        <taxon>Kiloniella</taxon>
    </lineage>
</organism>
<evidence type="ECO:0000256" key="5">
    <source>
        <dbReference type="ARBA" id="ARBA00022679"/>
    </source>
</evidence>
<evidence type="ECO:0000259" key="10">
    <source>
        <dbReference type="Pfam" id="PF04413"/>
    </source>
</evidence>
<dbReference type="EMBL" id="JAPWGY010000002">
    <property type="protein sequence ID" value="MCZ4280893.1"/>
    <property type="molecule type" value="Genomic_DNA"/>
</dbReference>
<dbReference type="InterPro" id="IPR007507">
    <property type="entry name" value="Glycos_transf_N"/>
</dbReference>
<feature type="domain" description="3-deoxy-D-manno-octulosonic-acid transferase N-terminal" evidence="10">
    <location>
        <begin position="41"/>
        <end position="216"/>
    </location>
</feature>
<dbReference type="PANTHER" id="PTHR42755:SF1">
    <property type="entry name" value="3-DEOXY-D-MANNO-OCTULOSONIC ACID TRANSFERASE, MITOCHONDRIAL-RELATED"/>
    <property type="match status" value="1"/>
</dbReference>
<comment type="pathway">
    <text evidence="2 8">Bacterial outer membrane biogenesis; LPS core biosynthesis.</text>
</comment>
<dbReference type="PANTHER" id="PTHR42755">
    <property type="entry name" value="3-DEOXY-MANNO-OCTULOSONATE CYTIDYLYLTRANSFERASE"/>
    <property type="match status" value="1"/>
</dbReference>
<dbReference type="Gene3D" id="3.40.50.2000">
    <property type="entry name" value="Glycogen Phosphorylase B"/>
    <property type="match status" value="1"/>
</dbReference>
<accession>A0ABT4LIF8</accession>
<evidence type="ECO:0000256" key="1">
    <source>
        <dbReference type="ARBA" id="ARBA00003394"/>
    </source>
</evidence>
<dbReference type="Proteomes" id="UP001069802">
    <property type="component" value="Unassembled WGS sequence"/>
</dbReference>
<evidence type="ECO:0000256" key="6">
    <source>
        <dbReference type="ARBA" id="ARBA00031445"/>
    </source>
</evidence>
<feature type="compositionally biased region" description="Basic and acidic residues" evidence="9">
    <location>
        <begin position="36"/>
        <end position="45"/>
    </location>
</feature>
<gene>
    <name evidence="11" type="ORF">O4H49_08910</name>
</gene>
<evidence type="ECO:0000256" key="3">
    <source>
        <dbReference type="ARBA" id="ARBA00012621"/>
    </source>
</evidence>
<comment type="subcellular location">
    <subcellularLocation>
        <location evidence="8">Cell membrane</location>
    </subcellularLocation>
</comment>